<proteinExistence type="predicted"/>
<dbReference type="Proteomes" id="UP000321523">
    <property type="component" value="Unassembled WGS sequence"/>
</dbReference>
<organism evidence="2 3">
    <name type="scientific">Skermanella aerolata</name>
    <dbReference type="NCBI Taxonomy" id="393310"/>
    <lineage>
        <taxon>Bacteria</taxon>
        <taxon>Pseudomonadati</taxon>
        <taxon>Pseudomonadota</taxon>
        <taxon>Alphaproteobacteria</taxon>
        <taxon>Rhodospirillales</taxon>
        <taxon>Azospirillaceae</taxon>
        <taxon>Skermanella</taxon>
    </lineage>
</organism>
<accession>A0A512E365</accession>
<feature type="compositionally biased region" description="Basic residues" evidence="1">
    <location>
        <begin position="20"/>
        <end position="30"/>
    </location>
</feature>
<evidence type="ECO:0000256" key="1">
    <source>
        <dbReference type="SAM" id="MobiDB-lite"/>
    </source>
</evidence>
<dbReference type="AlphaFoldDB" id="A0A512E365"/>
<keyword evidence="3" id="KW-1185">Reference proteome</keyword>
<name>A0A512E365_9PROT</name>
<gene>
    <name evidence="2" type="ORF">SAE02_73190</name>
</gene>
<protein>
    <submittedName>
        <fullName evidence="2">Uncharacterized protein</fullName>
    </submittedName>
</protein>
<evidence type="ECO:0000313" key="2">
    <source>
        <dbReference type="EMBL" id="GEO43171.1"/>
    </source>
</evidence>
<feature type="region of interest" description="Disordered" evidence="1">
    <location>
        <begin position="1"/>
        <end position="32"/>
    </location>
</feature>
<dbReference type="EMBL" id="BJYZ01000065">
    <property type="protein sequence ID" value="GEO43171.1"/>
    <property type="molecule type" value="Genomic_DNA"/>
</dbReference>
<sequence>MKRFKSPRQAQQFLSARGPIHQHSHPRRHLMSGAEYRAQRTRAFEVWKQETCVRRAA</sequence>
<reference evidence="2 3" key="1">
    <citation type="submission" date="2019-07" db="EMBL/GenBank/DDBJ databases">
        <title>Whole genome shotgun sequence of Skermanella aerolata NBRC 106429.</title>
        <authorList>
            <person name="Hosoyama A."/>
            <person name="Uohara A."/>
            <person name="Ohji S."/>
            <person name="Ichikawa N."/>
        </authorList>
    </citation>
    <scope>NUCLEOTIDE SEQUENCE [LARGE SCALE GENOMIC DNA]</scope>
    <source>
        <strain evidence="2 3">NBRC 106429</strain>
    </source>
</reference>
<dbReference type="RefSeq" id="WP_211099470.1">
    <property type="nucleotide sequence ID" value="NZ_BJYZ01000065.1"/>
</dbReference>
<comment type="caution">
    <text evidence="2">The sequence shown here is derived from an EMBL/GenBank/DDBJ whole genome shotgun (WGS) entry which is preliminary data.</text>
</comment>
<evidence type="ECO:0000313" key="3">
    <source>
        <dbReference type="Proteomes" id="UP000321523"/>
    </source>
</evidence>